<dbReference type="InterPro" id="IPR028259">
    <property type="entry name" value="AP2-like_int_N"/>
</dbReference>
<dbReference type="RefSeq" id="WP_054735698.1">
    <property type="nucleotide sequence ID" value="NZ_AZFZ01000050.1"/>
</dbReference>
<dbReference type="PROSITE" id="PS51898">
    <property type="entry name" value="TYR_RECOMBINASE"/>
    <property type="match status" value="1"/>
</dbReference>
<feature type="domain" description="Tyr recombinase" evidence="5">
    <location>
        <begin position="167"/>
        <end position="372"/>
    </location>
</feature>
<organism evidence="6 7">
    <name type="scientific">Lentilactobacillus parafarraginis DSM 18390 = JCM 14109</name>
    <dbReference type="NCBI Taxonomy" id="1423786"/>
    <lineage>
        <taxon>Bacteria</taxon>
        <taxon>Bacillati</taxon>
        <taxon>Bacillota</taxon>
        <taxon>Bacilli</taxon>
        <taxon>Lactobacillales</taxon>
        <taxon>Lactobacillaceae</taxon>
        <taxon>Lentilactobacillus</taxon>
    </lineage>
</organism>
<evidence type="ECO:0000313" key="7">
    <source>
        <dbReference type="Proteomes" id="UP000051010"/>
    </source>
</evidence>
<dbReference type="InterPro" id="IPR002104">
    <property type="entry name" value="Integrase_catalytic"/>
</dbReference>
<dbReference type="Gene3D" id="1.10.150.130">
    <property type="match status" value="1"/>
</dbReference>
<dbReference type="PANTHER" id="PTHR30629:SF2">
    <property type="entry name" value="PROPHAGE INTEGRASE INTS-RELATED"/>
    <property type="match status" value="1"/>
</dbReference>
<gene>
    <name evidence="6" type="ORF">FD47_GL002187</name>
</gene>
<evidence type="ECO:0000256" key="2">
    <source>
        <dbReference type="ARBA" id="ARBA00022908"/>
    </source>
</evidence>
<evidence type="ECO:0000256" key="4">
    <source>
        <dbReference type="ARBA" id="ARBA00023172"/>
    </source>
</evidence>
<dbReference type="EMBL" id="AZFZ01000050">
    <property type="protein sequence ID" value="KRM41844.1"/>
    <property type="molecule type" value="Genomic_DNA"/>
</dbReference>
<dbReference type="InterPro" id="IPR013762">
    <property type="entry name" value="Integrase-like_cat_sf"/>
</dbReference>
<comment type="similarity">
    <text evidence="1">Belongs to the 'phage' integrase family.</text>
</comment>
<keyword evidence="3" id="KW-0238">DNA-binding</keyword>
<dbReference type="Proteomes" id="UP000051010">
    <property type="component" value="Unassembled WGS sequence"/>
</dbReference>
<dbReference type="GO" id="GO:0003677">
    <property type="term" value="F:DNA binding"/>
    <property type="evidence" value="ECO:0007669"/>
    <property type="project" value="UniProtKB-KW"/>
</dbReference>
<dbReference type="Pfam" id="PF14659">
    <property type="entry name" value="Phage_int_SAM_3"/>
    <property type="match status" value="1"/>
</dbReference>
<dbReference type="PATRIC" id="fig|1423786.4.peg.2298"/>
<keyword evidence="4" id="KW-0233">DNA recombination</keyword>
<dbReference type="PANTHER" id="PTHR30629">
    <property type="entry name" value="PROPHAGE INTEGRASE"/>
    <property type="match status" value="1"/>
</dbReference>
<evidence type="ECO:0000259" key="5">
    <source>
        <dbReference type="PROSITE" id="PS51898"/>
    </source>
</evidence>
<accession>A0A0R1YLS8</accession>
<sequence length="380" mass="44082">MTMIKSYKKQGNTYYRFKAYLGINSITGKKKNVSRSGFISRRQAKIELDRLKYDFEHSSSWSNSNITFGEVYDMWIKSYATTVVESTLNRVTGIFRNHVINDLGDKPIAKFDVRFCQHYIDDLATKLKVVRKAGVYINAVFKHAMRLGFIEKNPMALVIYPRTHPKQSDNFWNKEQLQQFLQILDSDYTDQPMLRTYFKLSAFTAARKGEILCLQWRDVNLKEKSIRINKTITRGIDNSQKVGKAKTANSNRIIYLNDATVDLLKDWKKQQRKRLLQLGFNITIDPSQLLFSNQQNRFLSLMTPNHWLNDIIQQYGLKRITPHGLRHTVATLLSQTGISVKAIQLQLGDSDASLILNTYTHLDESIKKETTEKFSDFLQS</sequence>
<dbReference type="Pfam" id="PF00589">
    <property type="entry name" value="Phage_integrase"/>
    <property type="match status" value="1"/>
</dbReference>
<evidence type="ECO:0000256" key="3">
    <source>
        <dbReference type="ARBA" id="ARBA00023125"/>
    </source>
</evidence>
<dbReference type="SUPFAM" id="SSF56349">
    <property type="entry name" value="DNA breaking-rejoining enzymes"/>
    <property type="match status" value="1"/>
</dbReference>
<protein>
    <submittedName>
        <fullName evidence="6">Site-specific recombinase, phage integrase family</fullName>
    </submittedName>
</protein>
<evidence type="ECO:0000313" key="6">
    <source>
        <dbReference type="EMBL" id="KRM41844.1"/>
    </source>
</evidence>
<dbReference type="AlphaFoldDB" id="A0A0R1YLS8"/>
<dbReference type="Pfam" id="PF14657">
    <property type="entry name" value="Arm-DNA-bind_4"/>
    <property type="match status" value="1"/>
</dbReference>
<keyword evidence="2" id="KW-0229">DNA integration</keyword>
<reference evidence="6 7" key="1">
    <citation type="journal article" date="2015" name="Genome Announc.">
        <title>Expanding the biotechnology potential of lactobacilli through comparative genomics of 213 strains and associated genera.</title>
        <authorList>
            <person name="Sun Z."/>
            <person name="Harris H.M."/>
            <person name="McCann A."/>
            <person name="Guo C."/>
            <person name="Argimon S."/>
            <person name="Zhang W."/>
            <person name="Yang X."/>
            <person name="Jeffery I.B."/>
            <person name="Cooney J.C."/>
            <person name="Kagawa T.F."/>
            <person name="Liu W."/>
            <person name="Song Y."/>
            <person name="Salvetti E."/>
            <person name="Wrobel A."/>
            <person name="Rasinkangas P."/>
            <person name="Parkhill J."/>
            <person name="Rea M.C."/>
            <person name="O'Sullivan O."/>
            <person name="Ritari J."/>
            <person name="Douillard F.P."/>
            <person name="Paul Ross R."/>
            <person name="Yang R."/>
            <person name="Briner A.E."/>
            <person name="Felis G.E."/>
            <person name="de Vos W.M."/>
            <person name="Barrangou R."/>
            <person name="Klaenhammer T.R."/>
            <person name="Caufield P.W."/>
            <person name="Cui Y."/>
            <person name="Zhang H."/>
            <person name="O'Toole P.W."/>
        </authorList>
    </citation>
    <scope>NUCLEOTIDE SEQUENCE [LARGE SCALE GENOMIC DNA]</scope>
    <source>
        <strain evidence="6 7">DSM 18390</strain>
    </source>
</reference>
<dbReference type="GO" id="GO:0006310">
    <property type="term" value="P:DNA recombination"/>
    <property type="evidence" value="ECO:0007669"/>
    <property type="project" value="UniProtKB-KW"/>
</dbReference>
<dbReference type="GO" id="GO:0015074">
    <property type="term" value="P:DNA integration"/>
    <property type="evidence" value="ECO:0007669"/>
    <property type="project" value="UniProtKB-KW"/>
</dbReference>
<dbReference type="InterPro" id="IPR004107">
    <property type="entry name" value="Integrase_SAM-like_N"/>
</dbReference>
<proteinExistence type="inferred from homology"/>
<dbReference type="InterPro" id="IPR011010">
    <property type="entry name" value="DNA_brk_join_enz"/>
</dbReference>
<name>A0A0R1YLS8_9LACO</name>
<dbReference type="Gene3D" id="1.10.443.10">
    <property type="entry name" value="Intergrase catalytic core"/>
    <property type="match status" value="1"/>
</dbReference>
<dbReference type="InterPro" id="IPR010998">
    <property type="entry name" value="Integrase_recombinase_N"/>
</dbReference>
<comment type="caution">
    <text evidence="6">The sequence shown here is derived from an EMBL/GenBank/DDBJ whole genome shotgun (WGS) entry which is preliminary data.</text>
</comment>
<dbReference type="CDD" id="cd01189">
    <property type="entry name" value="INT_ICEBs1_C_like"/>
    <property type="match status" value="1"/>
</dbReference>
<dbReference type="InterPro" id="IPR050808">
    <property type="entry name" value="Phage_Integrase"/>
</dbReference>
<evidence type="ECO:0000256" key="1">
    <source>
        <dbReference type="ARBA" id="ARBA00008857"/>
    </source>
</evidence>